<feature type="region of interest" description="Disordered" evidence="1">
    <location>
        <begin position="1"/>
        <end position="55"/>
    </location>
</feature>
<organism evidence="2">
    <name type="scientific">uncultured Gemmatimonadaceae bacterium</name>
    <dbReference type="NCBI Taxonomy" id="246130"/>
    <lineage>
        <taxon>Bacteria</taxon>
        <taxon>Pseudomonadati</taxon>
        <taxon>Gemmatimonadota</taxon>
        <taxon>Gemmatimonadia</taxon>
        <taxon>Gemmatimonadales</taxon>
        <taxon>Gemmatimonadaceae</taxon>
        <taxon>environmental samples</taxon>
    </lineage>
</organism>
<sequence>MKVGRLYAEGVGPVSPPRQPNGPGRRAVLRAAGPGRPPNVTPAVRRRQRRPPRAG</sequence>
<protein>
    <submittedName>
        <fullName evidence="2">Uncharacterized protein</fullName>
    </submittedName>
</protein>
<dbReference type="EMBL" id="CADCTX010000144">
    <property type="protein sequence ID" value="CAA9303135.1"/>
    <property type="molecule type" value="Genomic_DNA"/>
</dbReference>
<gene>
    <name evidence="2" type="ORF">AVDCRST_MAG40-488</name>
</gene>
<reference evidence="2" key="1">
    <citation type="submission" date="2020-02" db="EMBL/GenBank/DDBJ databases">
        <authorList>
            <person name="Meier V. D."/>
        </authorList>
    </citation>
    <scope>NUCLEOTIDE SEQUENCE</scope>
    <source>
        <strain evidence="2">AVDCRST_MAG40</strain>
    </source>
</reference>
<dbReference type="AlphaFoldDB" id="A0A6J4KFB8"/>
<name>A0A6J4KFB8_9BACT</name>
<feature type="compositionally biased region" description="Basic residues" evidence="1">
    <location>
        <begin position="44"/>
        <end position="55"/>
    </location>
</feature>
<evidence type="ECO:0000256" key="1">
    <source>
        <dbReference type="SAM" id="MobiDB-lite"/>
    </source>
</evidence>
<evidence type="ECO:0000313" key="2">
    <source>
        <dbReference type="EMBL" id="CAA9303135.1"/>
    </source>
</evidence>
<accession>A0A6J4KFB8</accession>
<proteinExistence type="predicted"/>